<gene>
    <name evidence="3" type="ORF">BaOVIS_002540</name>
</gene>
<feature type="transmembrane region" description="Helical" evidence="2">
    <location>
        <begin position="897"/>
        <end position="915"/>
    </location>
</feature>
<accession>A0A9W5T8L2</accession>
<evidence type="ECO:0000256" key="2">
    <source>
        <dbReference type="SAM" id="Phobius"/>
    </source>
</evidence>
<evidence type="ECO:0000256" key="1">
    <source>
        <dbReference type="SAM" id="MobiDB-lite"/>
    </source>
</evidence>
<keyword evidence="2" id="KW-0812">Transmembrane</keyword>
<keyword evidence="2" id="KW-1133">Transmembrane helix</keyword>
<name>A0A9W5T8L2_BABOV</name>
<dbReference type="AlphaFoldDB" id="A0A9W5T8L2"/>
<organism evidence="3 4">
    <name type="scientific">Babesia ovis</name>
    <dbReference type="NCBI Taxonomy" id="5869"/>
    <lineage>
        <taxon>Eukaryota</taxon>
        <taxon>Sar</taxon>
        <taxon>Alveolata</taxon>
        <taxon>Apicomplexa</taxon>
        <taxon>Aconoidasida</taxon>
        <taxon>Piroplasmida</taxon>
        <taxon>Babesiidae</taxon>
        <taxon>Babesia</taxon>
    </lineage>
</organism>
<feature type="region of interest" description="Disordered" evidence="1">
    <location>
        <begin position="264"/>
        <end position="301"/>
    </location>
</feature>
<feature type="region of interest" description="Disordered" evidence="1">
    <location>
        <begin position="471"/>
        <end position="509"/>
    </location>
</feature>
<evidence type="ECO:0000313" key="3">
    <source>
        <dbReference type="EMBL" id="GFE52850.1"/>
    </source>
</evidence>
<feature type="region of interest" description="Disordered" evidence="1">
    <location>
        <begin position="765"/>
        <end position="854"/>
    </location>
</feature>
<feature type="region of interest" description="Disordered" evidence="1">
    <location>
        <begin position="522"/>
        <end position="580"/>
    </location>
</feature>
<feature type="transmembrane region" description="Helical" evidence="2">
    <location>
        <begin position="703"/>
        <end position="721"/>
    </location>
</feature>
<feature type="region of interest" description="Disordered" evidence="1">
    <location>
        <begin position="187"/>
        <end position="221"/>
    </location>
</feature>
<reference evidence="3" key="1">
    <citation type="submission" date="2019-12" db="EMBL/GenBank/DDBJ databases">
        <title>Genome sequence of Babesia ovis.</title>
        <authorList>
            <person name="Yamagishi J."/>
            <person name="Sevinc F."/>
            <person name="Xuan X."/>
        </authorList>
    </citation>
    <scope>NUCLEOTIDE SEQUENCE</scope>
    <source>
        <strain evidence="3">Selcuk</strain>
    </source>
</reference>
<proteinExistence type="predicted"/>
<keyword evidence="2" id="KW-0472">Membrane</keyword>
<feature type="region of interest" description="Disordered" evidence="1">
    <location>
        <begin position="362"/>
        <end position="381"/>
    </location>
</feature>
<sequence>MKEWFLGKVNELGEKAVDSVINIVLSRNEKTISDFKQTPLISAISRSVNSHISIRQANIGVTPGLSKHGNSLAVAQVDLIESKFICYPPQSTRPTSPITNRGGRAVPEQQRGSVYFDGLGSIPTNMCRYSVSLSCDGRVGTSPAVDMKGAGFNCVHWNHQFIMDIDDIWSDLNLVVRAEMDFNQFSQQQQKHRRYNMQRVPTPEKQKSVNTTQISRGEVSHPEATDAQHLEYVYGKTKYVQRIGRAIISLPMLIESLEMHKTSSLTEPPTFGEEAMTDEDTYPQRSESITPPGGVSPRRNQPYRKLSQHTEGMSPMRDNVNITPRYSEEAKRWNYDPEYERFMSFESGPVPRDMSTRRLPDLVDMHDGTRTPSVVRGGDSTPRSINNALMDTIKSMNEANESDVTQEFVDIVSESPTRALTQHEVSEDMYPGTPVETFTTVDFTADGDQTSNLKEYASDGHEALTTVTGDLPLDINVGGSPSGSNKSEKQHKKGQLLLPNRPMDGDVSPRELASLQTTGKYYSYPASSASTPRGGKVSRLEEDIESDSMPTRRKHSGKDESGDLNKDMDTSKGVSNKSQRSPKEYPYFIETVVTLQLLPFHEHKWDETKFIRPVEGYPSYGMKSPTQPLGYIDVRIRLYLKSGKQLLALRSCNRLPKHFWTVPNELEMFHINLIVKRITFFFRSKPRWLDHMLLPKWPYKHPFYLLLFWLIAFDFIVLAPLPRKVIDIYLFVALVSLFYRNNIGPMRYQGLCDLYKETQNMTSAAAETSTSAHGNTAKPRDHSDASKRSKAMSEEATPDILSSRSERHRSPSTSTSPTNVKRKELESNLPVTEGLTSQAVPRESKGRKSRIITPNGYREVSAKRSNGTEPWAIFADDYNDTNLEDIVKMALVIMRKVQYILGSIILALDKLRFSLGYTDSLSWFMVWVMLMVSFVPVYTVSHLLWKIPNLVWRLGVYICIASCCFTYHMAGEFFLLDICVWIYNVMELPPCLHFLRHWYTRAPDSRETDHRAIARLQVTRN</sequence>
<feature type="compositionally biased region" description="Basic and acidic residues" evidence="1">
    <location>
        <begin position="557"/>
        <end position="570"/>
    </location>
</feature>
<comment type="caution">
    <text evidence="3">The sequence shown here is derived from an EMBL/GenBank/DDBJ whole genome shotgun (WGS) entry which is preliminary data.</text>
</comment>
<keyword evidence="4" id="KW-1185">Reference proteome</keyword>
<feature type="transmembrane region" description="Helical" evidence="2">
    <location>
        <begin position="921"/>
        <end position="938"/>
    </location>
</feature>
<dbReference type="EMBL" id="BLIY01000003">
    <property type="protein sequence ID" value="GFE52850.1"/>
    <property type="molecule type" value="Genomic_DNA"/>
</dbReference>
<feature type="transmembrane region" description="Helical" evidence="2">
    <location>
        <begin position="950"/>
        <end position="968"/>
    </location>
</feature>
<protein>
    <submittedName>
        <fullName evidence="3">Uncharacterized protein</fullName>
    </submittedName>
</protein>
<feature type="transmembrane region" description="Helical" evidence="2">
    <location>
        <begin position="974"/>
        <end position="995"/>
    </location>
</feature>
<dbReference type="Proteomes" id="UP001057455">
    <property type="component" value="Unassembled WGS sequence"/>
</dbReference>
<dbReference type="OrthoDB" id="365223at2759"/>
<feature type="compositionally biased region" description="Basic and acidic residues" evidence="1">
    <location>
        <begin position="778"/>
        <end position="793"/>
    </location>
</feature>
<evidence type="ECO:0000313" key="4">
    <source>
        <dbReference type="Proteomes" id="UP001057455"/>
    </source>
</evidence>